<proteinExistence type="predicted"/>
<dbReference type="Proteomes" id="UP001365128">
    <property type="component" value="Unassembled WGS sequence"/>
</dbReference>
<name>A0ABR1MLP3_9PEZI</name>
<sequence>MWNERARERFEHADLQVFGKVRRLIRRGWMVGQEDLASAVQRAAGRRRLQSARRVWENSSSNSSCHAVCGTACGLGGPAGDKTPPTLNRRSRCRIAPRAMPACLPACHLETGTDDCLVYGRVDAGGQTAERMDVRRTLVGLRGQARACRSIIGPLARGQQWPRQRLLKQGRDSQKRKTLRLRACNQSKTNLIIRAERGSKKKNQSNKGITRRKKKKQQKPAQQGKASARRDWLGKRHSGTKQMLVVERNTKGMKRKEDDGENMCDRTTPDRNAPSQHATPWQKIRRKKKKKKKKEKRKKRKEKDKSPELSQRGRSHLGGLCRDICVVPFPLKTP</sequence>
<reference evidence="2 3" key="1">
    <citation type="submission" date="2024-04" db="EMBL/GenBank/DDBJ databases">
        <title>Phyllosticta paracitricarpa is synonymous to the EU quarantine fungus P. citricarpa based on phylogenomic analyses.</title>
        <authorList>
            <consortium name="Lawrence Berkeley National Laboratory"/>
            <person name="Van Ingen-Buijs V.A."/>
            <person name="Van Westerhoven A.C."/>
            <person name="Haridas S."/>
            <person name="Skiadas P."/>
            <person name="Martin F."/>
            <person name="Groenewald J.Z."/>
            <person name="Crous P.W."/>
            <person name="Seidl M.F."/>
        </authorList>
    </citation>
    <scope>NUCLEOTIDE SEQUENCE [LARGE SCALE GENOMIC DNA]</scope>
    <source>
        <strain evidence="2 3">CBS 122670</strain>
    </source>
</reference>
<keyword evidence="3" id="KW-1185">Reference proteome</keyword>
<evidence type="ECO:0000313" key="3">
    <source>
        <dbReference type="Proteomes" id="UP001365128"/>
    </source>
</evidence>
<accession>A0ABR1MLP3</accession>
<gene>
    <name evidence="2" type="ORF">IWX46DRAFT_578642</name>
</gene>
<evidence type="ECO:0000256" key="1">
    <source>
        <dbReference type="SAM" id="MobiDB-lite"/>
    </source>
</evidence>
<feature type="compositionally biased region" description="Basic and acidic residues" evidence="1">
    <location>
        <begin position="255"/>
        <end position="269"/>
    </location>
</feature>
<evidence type="ECO:0000313" key="2">
    <source>
        <dbReference type="EMBL" id="KAK7552665.1"/>
    </source>
</evidence>
<dbReference type="EMBL" id="JBBPDW010000005">
    <property type="protein sequence ID" value="KAK7552665.1"/>
    <property type="molecule type" value="Genomic_DNA"/>
</dbReference>
<comment type="caution">
    <text evidence="2">The sequence shown here is derived from an EMBL/GenBank/DDBJ whole genome shotgun (WGS) entry which is preliminary data.</text>
</comment>
<organism evidence="2 3">
    <name type="scientific">Phyllosticta citricarpa</name>
    <dbReference type="NCBI Taxonomy" id="55181"/>
    <lineage>
        <taxon>Eukaryota</taxon>
        <taxon>Fungi</taxon>
        <taxon>Dikarya</taxon>
        <taxon>Ascomycota</taxon>
        <taxon>Pezizomycotina</taxon>
        <taxon>Dothideomycetes</taxon>
        <taxon>Dothideomycetes incertae sedis</taxon>
        <taxon>Botryosphaeriales</taxon>
        <taxon>Phyllostictaceae</taxon>
        <taxon>Phyllosticta</taxon>
    </lineage>
</organism>
<feature type="compositionally biased region" description="Basic residues" evidence="1">
    <location>
        <begin position="199"/>
        <end position="218"/>
    </location>
</feature>
<feature type="region of interest" description="Disordered" evidence="1">
    <location>
        <begin position="189"/>
        <end position="323"/>
    </location>
</feature>
<protein>
    <submittedName>
        <fullName evidence="2">Uncharacterized protein</fullName>
    </submittedName>
</protein>
<feature type="compositionally biased region" description="Basic residues" evidence="1">
    <location>
        <begin position="283"/>
        <end position="302"/>
    </location>
</feature>